<dbReference type="GO" id="GO:0006259">
    <property type="term" value="P:DNA metabolic process"/>
    <property type="evidence" value="ECO:0007669"/>
    <property type="project" value="InterPro"/>
</dbReference>
<name>A0A1B9E7R2_9FLAO</name>
<gene>
    <name evidence="1" type="ORF">LPBF_03345</name>
</gene>
<evidence type="ECO:0008006" key="3">
    <source>
        <dbReference type="Google" id="ProtNLM"/>
    </source>
</evidence>
<reference evidence="1 2" key="1">
    <citation type="submission" date="2016-03" db="EMBL/GenBank/DDBJ databases">
        <authorList>
            <person name="Ploux O."/>
        </authorList>
    </citation>
    <scope>NUCLEOTIDE SEQUENCE [LARGE SCALE GENOMIC DNA]</scope>
    <source>
        <strain evidence="1 2">LPB0076</strain>
    </source>
</reference>
<dbReference type="AlphaFoldDB" id="A0A1B9E7R2"/>
<dbReference type="RefSeq" id="WP_066332446.1">
    <property type="nucleotide sequence ID" value="NZ_CP017688.1"/>
</dbReference>
<organism evidence="1 2">
    <name type="scientific">Flavobacterium crassostreae</name>
    <dbReference type="NCBI Taxonomy" id="1763534"/>
    <lineage>
        <taxon>Bacteria</taxon>
        <taxon>Pseudomonadati</taxon>
        <taxon>Bacteroidota</taxon>
        <taxon>Flavobacteriia</taxon>
        <taxon>Flavobacteriales</taxon>
        <taxon>Flavobacteriaceae</taxon>
        <taxon>Flavobacterium</taxon>
    </lineage>
</organism>
<accession>A0A1B9E7R2</accession>
<evidence type="ECO:0000313" key="1">
    <source>
        <dbReference type="EMBL" id="OCB77997.1"/>
    </source>
</evidence>
<dbReference type="Proteomes" id="UP000093510">
    <property type="component" value="Unassembled WGS sequence"/>
</dbReference>
<protein>
    <recommendedName>
        <fullName evidence="3">Recombinase RecT</fullName>
    </recommendedName>
</protein>
<evidence type="ECO:0000313" key="2">
    <source>
        <dbReference type="Proteomes" id="UP000093510"/>
    </source>
</evidence>
<comment type="caution">
    <text evidence="1">The sequence shown here is derived from an EMBL/GenBank/DDBJ whole genome shotgun (WGS) entry which is preliminary data.</text>
</comment>
<dbReference type="InterPro" id="IPR018330">
    <property type="entry name" value="RecT_fam"/>
</dbReference>
<dbReference type="GO" id="GO:0003677">
    <property type="term" value="F:DNA binding"/>
    <property type="evidence" value="ECO:0007669"/>
    <property type="project" value="InterPro"/>
</dbReference>
<dbReference type="EMBL" id="LVEP01000013">
    <property type="protein sequence ID" value="OCB77997.1"/>
    <property type="molecule type" value="Genomic_DNA"/>
</dbReference>
<keyword evidence="2" id="KW-1185">Reference proteome</keyword>
<dbReference type="Pfam" id="PF03837">
    <property type="entry name" value="RecT"/>
    <property type="match status" value="1"/>
</dbReference>
<proteinExistence type="predicted"/>
<dbReference type="STRING" id="1763534.GCA_001831475_02696"/>
<sequence length="293" mass="33179">MSRVNTLELIQNTAPGKIAELDLVKEKFIKNYNLANRSENGDLMYHRQLVYFNQNIASSTQLQSADKFSLYACFITAAVKGYSFDPLDSEIYLVPRGGKACMQLQAGAYVRRLIQTQQSTGCEQAKLVFKGDVFEVEDGVVKKHIEKFETETIIAGYVKFNTAGGGFKYFVYRKSDFESWRKKSSNPNTVQKSPTWLAESLWDNGVIGGENPEPAFLRTKIILHAAKEKCWFTGSTPIELEQFNVEIDAEEENPLTPEHEGEPKLIVPQYDSFEEVSEVAQNNPEEEIDDEAF</sequence>